<reference evidence="1 2" key="1">
    <citation type="journal article" date="2015" name="BMC Genomics">
        <title>Transcriptome analysis of thermophilic methylotrophic Bacillus methanolicus MGA3 using RNA-sequencing provides detailed insights into its previously uncharted transcriptional landscape.</title>
        <authorList>
            <person name="Irla M."/>
            <person name="Neshat A."/>
            <person name="Brautaset T."/>
            <person name="Ruckert C."/>
            <person name="Kalinowski J."/>
            <person name="Wendisch V.F."/>
        </authorList>
    </citation>
    <scope>NUCLEOTIDE SEQUENCE [LARGE SCALE GENOMIC DNA]</scope>
    <source>
        <strain evidence="2">MGA3 / ATCC 53907</strain>
    </source>
</reference>
<dbReference type="KEGG" id="bmet:BMMGA3_12315"/>
<name>A0A068LSV1_BACMM</name>
<evidence type="ECO:0000313" key="1">
    <source>
        <dbReference type="EMBL" id="AIE60856.1"/>
    </source>
</evidence>
<sequence length="73" mass="8310">MGTIGSDKKEQRVIVVRFSEKGMSVSSGESQIFGIDFHDFIQKEQNANIYELASEFGLSIRDVKTLKKRLERS</sequence>
<organism evidence="1 2">
    <name type="scientific">Bacillus methanolicus (strain MGA3 / ATCC 53907)</name>
    <dbReference type="NCBI Taxonomy" id="796606"/>
    <lineage>
        <taxon>Bacteria</taxon>
        <taxon>Bacillati</taxon>
        <taxon>Bacillota</taxon>
        <taxon>Bacilli</taxon>
        <taxon>Bacillales</taxon>
        <taxon>Bacillaceae</taxon>
        <taxon>Bacillus</taxon>
    </lineage>
</organism>
<dbReference type="AlphaFoldDB" id="A0A068LSV1"/>
<dbReference type="EMBL" id="CP007739">
    <property type="protein sequence ID" value="AIE60856.1"/>
    <property type="molecule type" value="Genomic_DNA"/>
</dbReference>
<accession>A0A068LSV1</accession>
<keyword evidence="2" id="KW-1185">Reference proteome</keyword>
<protein>
    <submittedName>
        <fullName evidence="1">Uncharacterized protein</fullName>
    </submittedName>
</protein>
<dbReference type="eggNOG" id="ENOG5033ICC">
    <property type="taxonomic scope" value="Bacteria"/>
</dbReference>
<evidence type="ECO:0000313" key="2">
    <source>
        <dbReference type="Proteomes" id="UP000027602"/>
    </source>
</evidence>
<dbReference type="Proteomes" id="UP000027602">
    <property type="component" value="Chromosome"/>
</dbReference>
<proteinExistence type="predicted"/>
<dbReference type="HOGENOM" id="CLU_206307_0_0_9"/>
<gene>
    <name evidence="1" type="ORF">BMMGA3_12315</name>
</gene>